<keyword evidence="3" id="KW-1185">Reference proteome</keyword>
<accession>A0A0P1ASY7</accession>
<name>A0A0P1ASY7_PLAHL</name>
<protein>
    <submittedName>
        <fullName evidence="2">Uncharacterized protein</fullName>
    </submittedName>
</protein>
<dbReference type="Proteomes" id="UP000054928">
    <property type="component" value="Unassembled WGS sequence"/>
</dbReference>
<dbReference type="GeneID" id="36396719"/>
<sequence length="95" mass="10906">MSWIVSEERSLSRCFHQLREYAELEISYATRLVPEDRDDISLVWFNKQGFTGVLKANSDKISTGANLAEEPNTHSLLSRSERALDDEDCHHSVRP</sequence>
<evidence type="ECO:0000313" key="3">
    <source>
        <dbReference type="Proteomes" id="UP000054928"/>
    </source>
</evidence>
<organism evidence="2 3">
    <name type="scientific">Plasmopara halstedii</name>
    <name type="common">Downy mildew of sunflower</name>
    <dbReference type="NCBI Taxonomy" id="4781"/>
    <lineage>
        <taxon>Eukaryota</taxon>
        <taxon>Sar</taxon>
        <taxon>Stramenopiles</taxon>
        <taxon>Oomycota</taxon>
        <taxon>Peronosporomycetes</taxon>
        <taxon>Peronosporales</taxon>
        <taxon>Peronosporaceae</taxon>
        <taxon>Plasmopara</taxon>
    </lineage>
</organism>
<evidence type="ECO:0000256" key="1">
    <source>
        <dbReference type="SAM" id="MobiDB-lite"/>
    </source>
</evidence>
<dbReference type="RefSeq" id="XP_024581729.1">
    <property type="nucleotide sequence ID" value="XM_024716096.1"/>
</dbReference>
<reference evidence="3" key="1">
    <citation type="submission" date="2014-09" db="EMBL/GenBank/DDBJ databases">
        <authorList>
            <person name="Sharma Rahul"/>
            <person name="Thines Marco"/>
        </authorList>
    </citation>
    <scope>NUCLEOTIDE SEQUENCE [LARGE SCALE GENOMIC DNA]</scope>
</reference>
<dbReference type="EMBL" id="CCYD01001572">
    <property type="protein sequence ID" value="CEG45360.1"/>
    <property type="molecule type" value="Genomic_DNA"/>
</dbReference>
<evidence type="ECO:0000313" key="2">
    <source>
        <dbReference type="EMBL" id="CEG45360.1"/>
    </source>
</evidence>
<feature type="region of interest" description="Disordered" evidence="1">
    <location>
        <begin position="65"/>
        <end position="95"/>
    </location>
</feature>
<dbReference type="AlphaFoldDB" id="A0A0P1ASY7"/>
<feature type="compositionally biased region" description="Basic and acidic residues" evidence="1">
    <location>
        <begin position="79"/>
        <end position="95"/>
    </location>
</feature>
<proteinExistence type="predicted"/>